<protein>
    <submittedName>
        <fullName evidence="1">Beta-D-galactosidase</fullName>
    </submittedName>
</protein>
<proteinExistence type="predicted"/>
<dbReference type="SUPFAM" id="SSF51197">
    <property type="entry name" value="Clavaminate synthase-like"/>
    <property type="match status" value="1"/>
</dbReference>
<dbReference type="EMBL" id="MN990733">
    <property type="protein sequence ID" value="QIM10038.1"/>
    <property type="molecule type" value="Genomic_DNA"/>
</dbReference>
<name>A0A6G8F1K3_9BACT</name>
<dbReference type="InterPro" id="IPR004375">
    <property type="entry name" value="NanQ/TabA/YiaL"/>
</dbReference>
<gene>
    <name evidence="1" type="ORF">Prevot485_1370</name>
</gene>
<dbReference type="PANTHER" id="PTHR34986:SF1">
    <property type="entry name" value="PROTEIN YIAL"/>
    <property type="match status" value="1"/>
</dbReference>
<dbReference type="Gene3D" id="2.60.120.370">
    <property type="entry name" value="YhcH/YjgK/YiaL"/>
    <property type="match status" value="1"/>
</dbReference>
<dbReference type="AlphaFoldDB" id="A0A6G8F1K3"/>
<sequence length="149" mass="16820">MVIDTLENLKLYVGMNPLFADVVKFIEENDLLTLEPGKHLIKGTDLFVNITTAKGKMPDEAVMETHKKMIDIQIPLDEEETYGYIPLEDMPDDIPYNEEKDITKYPDLPGSSYVTCRPGMMAIFFPQDGHAPCIANVPEIKKAIFKVKA</sequence>
<reference evidence="1" key="1">
    <citation type="journal article" date="2020" name="J. ISSAAS">
        <title>Lactobacilli and other gastrointestinal microbiota of Peromyscus leucopus, reservoir host for agents of Lyme disease and other zoonoses in North America.</title>
        <authorList>
            <person name="Milovic A."/>
            <person name="Bassam K."/>
            <person name="Shao H."/>
            <person name="Chatzistamou I."/>
            <person name="Tufts D.M."/>
            <person name="Diuk-Wasser M."/>
            <person name="Barbour A.G."/>
        </authorList>
    </citation>
    <scope>NUCLEOTIDE SEQUENCE</scope>
    <source>
        <strain evidence="1">LL70</strain>
    </source>
</reference>
<dbReference type="Pfam" id="PF04074">
    <property type="entry name" value="DUF386"/>
    <property type="match status" value="1"/>
</dbReference>
<dbReference type="PANTHER" id="PTHR34986">
    <property type="entry name" value="EVOLVED BETA-GALACTOSIDASE SUBUNIT BETA"/>
    <property type="match status" value="1"/>
</dbReference>
<dbReference type="NCBIfam" id="TIGR00022">
    <property type="entry name" value="YhcH/YjgK/YiaL family protein"/>
    <property type="match status" value="1"/>
</dbReference>
<dbReference type="InterPro" id="IPR037012">
    <property type="entry name" value="NanQ/TabA/YiaL_sf"/>
</dbReference>
<accession>A0A6G8F1K3</accession>
<evidence type="ECO:0000313" key="1">
    <source>
        <dbReference type="EMBL" id="QIM10038.1"/>
    </source>
</evidence>
<organism evidence="1">
    <name type="scientific">uncultured Prevotella sp</name>
    <dbReference type="NCBI Taxonomy" id="159272"/>
    <lineage>
        <taxon>Bacteria</taxon>
        <taxon>Pseudomonadati</taxon>
        <taxon>Bacteroidota</taxon>
        <taxon>Bacteroidia</taxon>
        <taxon>Bacteroidales</taxon>
        <taxon>Prevotellaceae</taxon>
        <taxon>Prevotella</taxon>
        <taxon>environmental samples</taxon>
    </lineage>
</organism>
<dbReference type="GO" id="GO:0005829">
    <property type="term" value="C:cytosol"/>
    <property type="evidence" value="ECO:0007669"/>
    <property type="project" value="TreeGrafter"/>
</dbReference>